<dbReference type="EMBL" id="KZ302110">
    <property type="protein sequence ID" value="PFH47468.1"/>
    <property type="molecule type" value="Genomic_DNA"/>
</dbReference>
<feature type="compositionally biased region" description="Polar residues" evidence="1">
    <location>
        <begin position="354"/>
        <end position="370"/>
    </location>
</feature>
<keyword evidence="4" id="KW-1185">Reference proteome</keyword>
<evidence type="ECO:0000256" key="1">
    <source>
        <dbReference type="SAM" id="MobiDB-lite"/>
    </source>
</evidence>
<organism evidence="3 4">
    <name type="scientific">Amanita thiersii Skay4041</name>
    <dbReference type="NCBI Taxonomy" id="703135"/>
    <lineage>
        <taxon>Eukaryota</taxon>
        <taxon>Fungi</taxon>
        <taxon>Dikarya</taxon>
        <taxon>Basidiomycota</taxon>
        <taxon>Agaricomycotina</taxon>
        <taxon>Agaricomycetes</taxon>
        <taxon>Agaricomycetidae</taxon>
        <taxon>Agaricales</taxon>
        <taxon>Pluteineae</taxon>
        <taxon>Amanitaceae</taxon>
        <taxon>Amanita</taxon>
    </lineage>
</organism>
<reference evidence="3 4" key="1">
    <citation type="submission" date="2014-02" db="EMBL/GenBank/DDBJ databases">
        <title>Transposable element dynamics among asymbiotic and ectomycorrhizal Amanita fungi.</title>
        <authorList>
            <consortium name="DOE Joint Genome Institute"/>
            <person name="Hess J."/>
            <person name="Skrede I."/>
            <person name="Wolfe B."/>
            <person name="LaButti K."/>
            <person name="Ohm R.A."/>
            <person name="Grigoriev I.V."/>
            <person name="Pringle A."/>
        </authorList>
    </citation>
    <scope>NUCLEOTIDE SEQUENCE [LARGE SCALE GENOMIC DNA]</scope>
    <source>
        <strain evidence="3 4">SKay4041</strain>
    </source>
</reference>
<feature type="transmembrane region" description="Helical" evidence="2">
    <location>
        <begin position="140"/>
        <end position="163"/>
    </location>
</feature>
<dbReference type="AlphaFoldDB" id="A0A2A9NBN5"/>
<protein>
    <recommendedName>
        <fullName evidence="5">G-protein coupled receptors family 1 profile domain-containing protein</fullName>
    </recommendedName>
</protein>
<feature type="transmembrane region" description="Helical" evidence="2">
    <location>
        <begin position="281"/>
        <end position="300"/>
    </location>
</feature>
<feature type="transmembrane region" description="Helical" evidence="2">
    <location>
        <begin position="234"/>
        <end position="261"/>
    </location>
</feature>
<evidence type="ECO:0000256" key="2">
    <source>
        <dbReference type="SAM" id="Phobius"/>
    </source>
</evidence>
<evidence type="ECO:0000313" key="4">
    <source>
        <dbReference type="Proteomes" id="UP000242287"/>
    </source>
</evidence>
<keyword evidence="2" id="KW-0472">Membrane</keyword>
<keyword evidence="2" id="KW-0812">Transmembrane</keyword>
<feature type="transmembrane region" description="Helical" evidence="2">
    <location>
        <begin position="69"/>
        <end position="93"/>
    </location>
</feature>
<feature type="transmembrane region" description="Helical" evidence="2">
    <location>
        <begin position="24"/>
        <end position="57"/>
    </location>
</feature>
<sequence>MASLSGLPTDGLSQVTLPPPPPGFAYTFIVQPALGILLTFIVGTAMLFPLLVTLFFFSTQQLRRKPIFIMNVLSMSLGIATGVTCAVHLYWTIAEPTRPSSINLASALGSLITITPIIVETILVLRLLAVYPYDHTPRWLFTLIFVPLALIKTARIVNVGIFIHRFDKIMKSSANSLIGSEIAWSAVSKNAKTEWLLQVVDNTAASGLFLYKIDIRKTLMSSRYSATNNRRGSYTSIITGLFWIAISNFTFPVILSIIELIMLFHESSFISGAYVLIVNDYVQIIGVLLATVWVAGAHWLDDKTPTKTNMLPSMKFASRAGGGGGGAPVRDTMHMVSTNVISFHVGAESEDTSDLSLTVGNGSESETGSGKQRRTPGRSESFV</sequence>
<dbReference type="OrthoDB" id="2548432at2759"/>
<proteinExistence type="predicted"/>
<feature type="transmembrane region" description="Helical" evidence="2">
    <location>
        <begin position="105"/>
        <end position="128"/>
    </location>
</feature>
<evidence type="ECO:0008006" key="5">
    <source>
        <dbReference type="Google" id="ProtNLM"/>
    </source>
</evidence>
<gene>
    <name evidence="3" type="ORF">AMATHDRAFT_6724</name>
</gene>
<evidence type="ECO:0000313" key="3">
    <source>
        <dbReference type="EMBL" id="PFH47468.1"/>
    </source>
</evidence>
<dbReference type="Proteomes" id="UP000242287">
    <property type="component" value="Unassembled WGS sequence"/>
</dbReference>
<accession>A0A2A9NBN5</accession>
<keyword evidence="2" id="KW-1133">Transmembrane helix</keyword>
<feature type="region of interest" description="Disordered" evidence="1">
    <location>
        <begin position="348"/>
        <end position="383"/>
    </location>
</feature>
<name>A0A2A9NBN5_9AGAR</name>